<keyword evidence="2 9" id="KW-0547">Nucleotide-binding</keyword>
<dbReference type="PROSITE" id="PS51192">
    <property type="entry name" value="HELICASE_ATP_BIND_1"/>
    <property type="match status" value="1"/>
</dbReference>
<dbReference type="InterPro" id="IPR001650">
    <property type="entry name" value="Helicase_C-like"/>
</dbReference>
<feature type="short sequence motif" description="Q motif" evidence="8">
    <location>
        <begin position="70"/>
        <end position="98"/>
    </location>
</feature>
<dbReference type="SMART" id="SM00490">
    <property type="entry name" value="HELICc"/>
    <property type="match status" value="1"/>
</dbReference>
<feature type="domain" description="Helicase ATP-binding" evidence="11">
    <location>
        <begin position="103"/>
        <end position="272"/>
    </location>
</feature>
<dbReference type="Gene3D" id="3.40.50.300">
    <property type="entry name" value="P-loop containing nucleotide triphosphate hydrolases"/>
    <property type="match status" value="2"/>
</dbReference>
<evidence type="ECO:0000256" key="4">
    <source>
        <dbReference type="ARBA" id="ARBA00022806"/>
    </source>
</evidence>
<proteinExistence type="inferred from homology"/>
<dbReference type="PANTHER" id="PTHR47958">
    <property type="entry name" value="ATP-DEPENDENT RNA HELICASE DBP3"/>
    <property type="match status" value="1"/>
</dbReference>
<gene>
    <name evidence="14" type="ORF">M413DRAFT_449370</name>
</gene>
<comment type="catalytic activity">
    <reaction evidence="7">
        <text>ATP + H2O = ADP + phosphate + H(+)</text>
        <dbReference type="Rhea" id="RHEA:13065"/>
        <dbReference type="ChEBI" id="CHEBI:15377"/>
        <dbReference type="ChEBI" id="CHEBI:15378"/>
        <dbReference type="ChEBI" id="CHEBI:30616"/>
        <dbReference type="ChEBI" id="CHEBI:43474"/>
        <dbReference type="ChEBI" id="CHEBI:456216"/>
        <dbReference type="EC" id="3.6.4.13"/>
    </reaction>
</comment>
<dbReference type="Proteomes" id="UP000053424">
    <property type="component" value="Unassembled WGS sequence"/>
</dbReference>
<dbReference type="STRING" id="686832.A0A0C3BVU9"/>
<dbReference type="InterPro" id="IPR011545">
    <property type="entry name" value="DEAD/DEAH_box_helicase_dom"/>
</dbReference>
<keyword evidence="6" id="KW-0694">RNA-binding</keyword>
<feature type="region of interest" description="Disordered" evidence="10">
    <location>
        <begin position="1"/>
        <end position="40"/>
    </location>
</feature>
<dbReference type="GO" id="GO:0003724">
    <property type="term" value="F:RNA helicase activity"/>
    <property type="evidence" value="ECO:0007669"/>
    <property type="project" value="UniProtKB-EC"/>
</dbReference>
<reference evidence="15" key="2">
    <citation type="submission" date="2015-01" db="EMBL/GenBank/DDBJ databases">
        <title>Evolutionary Origins and Diversification of the Mycorrhizal Mutualists.</title>
        <authorList>
            <consortium name="DOE Joint Genome Institute"/>
            <consortium name="Mycorrhizal Genomics Consortium"/>
            <person name="Kohler A."/>
            <person name="Kuo A."/>
            <person name="Nagy L.G."/>
            <person name="Floudas D."/>
            <person name="Copeland A."/>
            <person name="Barry K.W."/>
            <person name="Cichocki N."/>
            <person name="Veneault-Fourrey C."/>
            <person name="LaButti K."/>
            <person name="Lindquist E.A."/>
            <person name="Lipzen A."/>
            <person name="Lundell T."/>
            <person name="Morin E."/>
            <person name="Murat C."/>
            <person name="Riley R."/>
            <person name="Ohm R."/>
            <person name="Sun H."/>
            <person name="Tunlid A."/>
            <person name="Henrissat B."/>
            <person name="Grigoriev I.V."/>
            <person name="Hibbett D.S."/>
            <person name="Martin F."/>
        </authorList>
    </citation>
    <scope>NUCLEOTIDE SEQUENCE [LARGE SCALE GENOMIC DNA]</scope>
    <source>
        <strain evidence="15">h7</strain>
    </source>
</reference>
<evidence type="ECO:0000256" key="10">
    <source>
        <dbReference type="SAM" id="MobiDB-lite"/>
    </source>
</evidence>
<dbReference type="EC" id="3.6.4.13" evidence="1"/>
<dbReference type="InterPro" id="IPR014001">
    <property type="entry name" value="Helicase_ATP-bd"/>
</dbReference>
<dbReference type="InterPro" id="IPR000629">
    <property type="entry name" value="RNA-helicase_DEAD-box_CS"/>
</dbReference>
<organism evidence="14 15">
    <name type="scientific">Hebeloma cylindrosporum</name>
    <dbReference type="NCBI Taxonomy" id="76867"/>
    <lineage>
        <taxon>Eukaryota</taxon>
        <taxon>Fungi</taxon>
        <taxon>Dikarya</taxon>
        <taxon>Basidiomycota</taxon>
        <taxon>Agaricomycotina</taxon>
        <taxon>Agaricomycetes</taxon>
        <taxon>Agaricomycetidae</taxon>
        <taxon>Agaricales</taxon>
        <taxon>Agaricineae</taxon>
        <taxon>Hymenogastraceae</taxon>
        <taxon>Hebeloma</taxon>
    </lineage>
</organism>
<evidence type="ECO:0000256" key="6">
    <source>
        <dbReference type="ARBA" id="ARBA00022884"/>
    </source>
</evidence>
<dbReference type="OrthoDB" id="10265785at2759"/>
<evidence type="ECO:0000259" key="11">
    <source>
        <dbReference type="PROSITE" id="PS51192"/>
    </source>
</evidence>
<protein>
    <recommendedName>
        <fullName evidence="1">RNA helicase</fullName>
        <ecNumber evidence="1">3.6.4.13</ecNumber>
    </recommendedName>
</protein>
<dbReference type="GO" id="GO:0005524">
    <property type="term" value="F:ATP binding"/>
    <property type="evidence" value="ECO:0007669"/>
    <property type="project" value="UniProtKB-KW"/>
</dbReference>
<feature type="domain" description="Helicase C-terminal" evidence="12">
    <location>
        <begin position="283"/>
        <end position="465"/>
    </location>
</feature>
<keyword evidence="4 9" id="KW-0347">Helicase</keyword>
<feature type="domain" description="DEAD-box RNA helicase Q" evidence="13">
    <location>
        <begin position="70"/>
        <end position="98"/>
    </location>
</feature>
<dbReference type="InterPro" id="IPR014014">
    <property type="entry name" value="RNA_helicase_DEAD_Q_motif"/>
</dbReference>
<feature type="compositionally biased region" description="Basic and acidic residues" evidence="10">
    <location>
        <begin position="1"/>
        <end position="10"/>
    </location>
</feature>
<dbReference type="Pfam" id="PF00270">
    <property type="entry name" value="DEAD"/>
    <property type="match status" value="1"/>
</dbReference>
<dbReference type="CDD" id="cd17963">
    <property type="entry name" value="DEADc_DDX19_DDX25"/>
    <property type="match status" value="1"/>
</dbReference>
<dbReference type="SUPFAM" id="SSF52540">
    <property type="entry name" value="P-loop containing nucleoside triphosphate hydrolases"/>
    <property type="match status" value="1"/>
</dbReference>
<dbReference type="PROSITE" id="PS00039">
    <property type="entry name" value="DEAD_ATP_HELICASE"/>
    <property type="match status" value="1"/>
</dbReference>
<evidence type="ECO:0000259" key="12">
    <source>
        <dbReference type="PROSITE" id="PS51194"/>
    </source>
</evidence>
<evidence type="ECO:0000256" key="7">
    <source>
        <dbReference type="ARBA" id="ARBA00047984"/>
    </source>
</evidence>
<evidence type="ECO:0000256" key="2">
    <source>
        <dbReference type="ARBA" id="ARBA00022741"/>
    </source>
</evidence>
<dbReference type="Pfam" id="PF00271">
    <property type="entry name" value="Helicase_C"/>
    <property type="match status" value="1"/>
</dbReference>
<evidence type="ECO:0000256" key="8">
    <source>
        <dbReference type="PROSITE-ProRule" id="PRU00552"/>
    </source>
</evidence>
<name>A0A0C3BVU9_HEBCY</name>
<evidence type="ECO:0000256" key="1">
    <source>
        <dbReference type="ARBA" id="ARBA00012552"/>
    </source>
</evidence>
<dbReference type="AlphaFoldDB" id="A0A0C3BVU9"/>
<feature type="compositionally biased region" description="Low complexity" evidence="10">
    <location>
        <begin position="25"/>
        <end position="40"/>
    </location>
</feature>
<evidence type="ECO:0000313" key="15">
    <source>
        <dbReference type="Proteomes" id="UP000053424"/>
    </source>
</evidence>
<dbReference type="PROSITE" id="PS51194">
    <property type="entry name" value="HELICASE_CTER"/>
    <property type="match status" value="1"/>
</dbReference>
<reference evidence="14 15" key="1">
    <citation type="submission" date="2014-04" db="EMBL/GenBank/DDBJ databases">
        <authorList>
            <consortium name="DOE Joint Genome Institute"/>
            <person name="Kuo A."/>
            <person name="Gay G."/>
            <person name="Dore J."/>
            <person name="Kohler A."/>
            <person name="Nagy L.G."/>
            <person name="Floudas D."/>
            <person name="Copeland A."/>
            <person name="Barry K.W."/>
            <person name="Cichocki N."/>
            <person name="Veneault-Fourrey C."/>
            <person name="LaButti K."/>
            <person name="Lindquist E.A."/>
            <person name="Lipzen A."/>
            <person name="Lundell T."/>
            <person name="Morin E."/>
            <person name="Murat C."/>
            <person name="Sun H."/>
            <person name="Tunlid A."/>
            <person name="Henrissat B."/>
            <person name="Grigoriev I.V."/>
            <person name="Hibbett D.S."/>
            <person name="Martin F."/>
            <person name="Nordberg H.P."/>
            <person name="Cantor M.N."/>
            <person name="Hua S.X."/>
        </authorList>
    </citation>
    <scope>NUCLEOTIDE SEQUENCE [LARGE SCALE GENOMIC DNA]</scope>
    <source>
        <strain evidence="15">h7</strain>
    </source>
</reference>
<dbReference type="EMBL" id="KN831808">
    <property type="protein sequence ID" value="KIM36189.1"/>
    <property type="molecule type" value="Genomic_DNA"/>
</dbReference>
<dbReference type="GO" id="GO:0003723">
    <property type="term" value="F:RNA binding"/>
    <property type="evidence" value="ECO:0007669"/>
    <property type="project" value="UniProtKB-KW"/>
</dbReference>
<dbReference type="SMART" id="SM00487">
    <property type="entry name" value="DEXDc"/>
    <property type="match status" value="1"/>
</dbReference>
<keyword evidence="15" id="KW-1185">Reference proteome</keyword>
<dbReference type="FunFam" id="3.40.50.300:FF:000849">
    <property type="entry name" value="ATP-dependent RNA helicase DBP5"/>
    <property type="match status" value="1"/>
</dbReference>
<evidence type="ECO:0000256" key="3">
    <source>
        <dbReference type="ARBA" id="ARBA00022801"/>
    </source>
</evidence>
<evidence type="ECO:0000256" key="9">
    <source>
        <dbReference type="RuleBase" id="RU000492"/>
    </source>
</evidence>
<dbReference type="GO" id="GO:0016787">
    <property type="term" value="F:hydrolase activity"/>
    <property type="evidence" value="ECO:0007669"/>
    <property type="project" value="UniProtKB-KW"/>
</dbReference>
<keyword evidence="5 9" id="KW-0067">ATP-binding</keyword>
<evidence type="ECO:0000259" key="13">
    <source>
        <dbReference type="PROSITE" id="PS51195"/>
    </source>
</evidence>
<evidence type="ECO:0000256" key="5">
    <source>
        <dbReference type="ARBA" id="ARBA00022840"/>
    </source>
</evidence>
<accession>A0A0C3BVU9</accession>
<dbReference type="InterPro" id="IPR027417">
    <property type="entry name" value="P-loop_NTPase"/>
</dbReference>
<dbReference type="PROSITE" id="PS51195">
    <property type="entry name" value="Q_MOTIF"/>
    <property type="match status" value="1"/>
</dbReference>
<keyword evidence="3 9" id="KW-0378">Hydrolase</keyword>
<evidence type="ECO:0000313" key="14">
    <source>
        <dbReference type="EMBL" id="KIM36189.1"/>
    </source>
</evidence>
<sequence length="466" mass="52272">MSLSLNKDEDGFITPTVLPKTTVTSPPADDGPAPAPAEPTTSELLTSSFEVTVTLADQQGNPNSPLYSAKTFQELGLHPDLLKGLFAMGFDKPSKIQEKALPLLLSDPPTNMIGQSQSGTGKTAAFVLTMLSRVDYDLHKPQAICLAPSRELARQIMSVITAMGKYTNVQTEYAIKDNLPRDATNITAQIIVGTPGTMVDLMRRRVIDVTHVKVFVLDEADNMLDQDGLGEQTLRVKNLLPRTPYQIILFSATFPDHVRLYASKIAPKANKIELQKEELSVDNIRQFYMDCKNEEHKYDILVSLYQLLTIGQSIIFCQHRHTADRISQRMTAEGHKVASLHGAKDASERDAIIDRFREGREKVLITTNVIARGIDILQVNMVVNYDLPLMNERIKGSDERPDIETYIHRIGRTGRFGRRGISINFVHDKKTWLQMELIEKSLGRKIMRIETNDLDDMETKMKAALK</sequence>
<dbReference type="HOGENOM" id="CLU_003041_1_0_1"/>
<comment type="similarity">
    <text evidence="9">Belongs to the DEAD box helicase family.</text>
</comment>
<dbReference type="CDD" id="cd18787">
    <property type="entry name" value="SF2_C_DEAD"/>
    <property type="match status" value="1"/>
</dbReference>